<dbReference type="EMBL" id="CAKXAJ010024895">
    <property type="protein sequence ID" value="CAH2232370.1"/>
    <property type="molecule type" value="Genomic_DNA"/>
</dbReference>
<comment type="caution">
    <text evidence="2">The sequence shown here is derived from an EMBL/GenBank/DDBJ whole genome shotgun (WGS) entry which is preliminary data.</text>
</comment>
<gene>
    <name evidence="2" type="primary">jg15308</name>
    <name evidence="2" type="ORF">PAEG_LOCUS10638</name>
</gene>
<dbReference type="Proteomes" id="UP000838756">
    <property type="component" value="Unassembled WGS sequence"/>
</dbReference>
<accession>A0A8S4R6U5</accession>
<evidence type="ECO:0000313" key="3">
    <source>
        <dbReference type="Proteomes" id="UP000838756"/>
    </source>
</evidence>
<dbReference type="OrthoDB" id="6765465at2759"/>
<protein>
    <submittedName>
        <fullName evidence="2">Jg15308 protein</fullName>
    </submittedName>
</protein>
<evidence type="ECO:0000313" key="2">
    <source>
        <dbReference type="EMBL" id="CAH2232370.1"/>
    </source>
</evidence>
<proteinExistence type="predicted"/>
<feature type="region of interest" description="Disordered" evidence="1">
    <location>
        <begin position="73"/>
        <end position="95"/>
    </location>
</feature>
<keyword evidence="3" id="KW-1185">Reference proteome</keyword>
<evidence type="ECO:0000256" key="1">
    <source>
        <dbReference type="SAM" id="MobiDB-lite"/>
    </source>
</evidence>
<organism evidence="2 3">
    <name type="scientific">Pararge aegeria aegeria</name>
    <dbReference type="NCBI Taxonomy" id="348720"/>
    <lineage>
        <taxon>Eukaryota</taxon>
        <taxon>Metazoa</taxon>
        <taxon>Ecdysozoa</taxon>
        <taxon>Arthropoda</taxon>
        <taxon>Hexapoda</taxon>
        <taxon>Insecta</taxon>
        <taxon>Pterygota</taxon>
        <taxon>Neoptera</taxon>
        <taxon>Endopterygota</taxon>
        <taxon>Lepidoptera</taxon>
        <taxon>Glossata</taxon>
        <taxon>Ditrysia</taxon>
        <taxon>Papilionoidea</taxon>
        <taxon>Nymphalidae</taxon>
        <taxon>Satyrinae</taxon>
        <taxon>Satyrini</taxon>
        <taxon>Parargina</taxon>
        <taxon>Pararge</taxon>
    </lineage>
</organism>
<dbReference type="AlphaFoldDB" id="A0A8S4R6U5"/>
<name>A0A8S4R6U5_9NEOP</name>
<reference evidence="2" key="1">
    <citation type="submission" date="2022-03" db="EMBL/GenBank/DDBJ databases">
        <authorList>
            <person name="Lindestad O."/>
        </authorList>
    </citation>
    <scope>NUCLEOTIDE SEQUENCE</scope>
</reference>
<sequence length="95" mass="11315">MQPPFFCTAEDWKLKEVSSKKLETFEIWAYRRMLRCPKETKFKTRQYCSALRKLREFLHCNEKFVNYGVLSSATGWPRKDTKGQKGRGNRDYNPG</sequence>